<evidence type="ECO:0000313" key="2">
    <source>
        <dbReference type="EMBL" id="MUU77116.1"/>
    </source>
</evidence>
<keyword evidence="3" id="KW-1185">Reference proteome</keyword>
<protein>
    <submittedName>
        <fullName evidence="2">Uncharacterized protein</fullName>
    </submittedName>
</protein>
<organism evidence="2 3">
    <name type="scientific">Winogradskyella endarachnes</name>
    <dbReference type="NCBI Taxonomy" id="2681965"/>
    <lineage>
        <taxon>Bacteria</taxon>
        <taxon>Pseudomonadati</taxon>
        <taxon>Bacteroidota</taxon>
        <taxon>Flavobacteriia</taxon>
        <taxon>Flavobacteriales</taxon>
        <taxon>Flavobacteriaceae</taxon>
        <taxon>Winogradskyella</taxon>
    </lineage>
</organism>
<evidence type="ECO:0000256" key="1">
    <source>
        <dbReference type="SAM" id="Phobius"/>
    </source>
</evidence>
<keyword evidence="1" id="KW-0812">Transmembrane</keyword>
<keyword evidence="1" id="KW-1133">Transmembrane helix</keyword>
<dbReference type="RefSeq" id="WP_157361554.1">
    <property type="nucleotide sequence ID" value="NZ_WOWS01000001.1"/>
</dbReference>
<dbReference type="EMBL" id="WOWS01000001">
    <property type="protein sequence ID" value="MUU77116.1"/>
    <property type="molecule type" value="Genomic_DNA"/>
</dbReference>
<reference evidence="2 3" key="1">
    <citation type="submission" date="2019-12" db="EMBL/GenBank/DDBJ databases">
        <authorList>
            <person name="Li J."/>
        </authorList>
    </citation>
    <scope>NUCLEOTIDE SEQUENCE [LARGE SCALE GENOMIC DNA]</scope>
    <source>
        <strain evidence="2 3">HL2-2</strain>
    </source>
</reference>
<sequence length="88" mass="10364">MKLFNKFRFKTIEGKRLKKYLLYAIGEIILVVIGILVAVTINNYNEDKKAERELVKIAKQIEKKITKDITIVAEPRQDIKEQLKQYNL</sequence>
<gene>
    <name evidence="2" type="ORF">GN138_01550</name>
</gene>
<feature type="transmembrane region" description="Helical" evidence="1">
    <location>
        <begin position="20"/>
        <end position="41"/>
    </location>
</feature>
<proteinExistence type="predicted"/>
<dbReference type="Proteomes" id="UP000478208">
    <property type="component" value="Unassembled WGS sequence"/>
</dbReference>
<dbReference type="AlphaFoldDB" id="A0A6L6U6G1"/>
<name>A0A6L6U6G1_9FLAO</name>
<dbReference type="Pfam" id="PF19578">
    <property type="entry name" value="DUF6090"/>
    <property type="match status" value="1"/>
</dbReference>
<comment type="caution">
    <text evidence="2">The sequence shown here is derived from an EMBL/GenBank/DDBJ whole genome shotgun (WGS) entry which is preliminary data.</text>
</comment>
<evidence type="ECO:0000313" key="3">
    <source>
        <dbReference type="Proteomes" id="UP000478208"/>
    </source>
</evidence>
<keyword evidence="1" id="KW-0472">Membrane</keyword>
<dbReference type="InterPro" id="IPR045749">
    <property type="entry name" value="DUF6090"/>
</dbReference>
<accession>A0A6L6U6G1</accession>